<dbReference type="RefSeq" id="WP_092211491.1">
    <property type="nucleotide sequence ID" value="NZ_FMUX01000011.1"/>
</dbReference>
<dbReference type="PANTHER" id="PTHR11049">
    <property type="entry name" value="ACYL COENZYME A THIOESTER HYDROLASE"/>
    <property type="match status" value="1"/>
</dbReference>
<dbReference type="Proteomes" id="UP000198870">
    <property type="component" value="Unassembled WGS sequence"/>
</dbReference>
<evidence type="ECO:0000256" key="2">
    <source>
        <dbReference type="ARBA" id="ARBA00022801"/>
    </source>
</evidence>
<dbReference type="GO" id="GO:0052816">
    <property type="term" value="F:long-chain fatty acyl-CoA hydrolase activity"/>
    <property type="evidence" value="ECO:0007669"/>
    <property type="project" value="TreeGrafter"/>
</dbReference>
<comment type="similarity">
    <text evidence="1">Belongs to the acyl coenzyme A hydrolase family.</text>
</comment>
<evidence type="ECO:0000256" key="1">
    <source>
        <dbReference type="ARBA" id="ARBA00010458"/>
    </source>
</evidence>
<dbReference type="OrthoDB" id="8894489at2"/>
<keyword evidence="6" id="KW-1185">Reference proteome</keyword>
<proteinExistence type="inferred from homology"/>
<dbReference type="InterPro" id="IPR033120">
    <property type="entry name" value="HOTDOG_ACOT"/>
</dbReference>
<dbReference type="CDD" id="cd03442">
    <property type="entry name" value="BFIT_BACH"/>
    <property type="match status" value="1"/>
</dbReference>
<evidence type="ECO:0000259" key="4">
    <source>
        <dbReference type="PROSITE" id="PS51770"/>
    </source>
</evidence>
<accession>A0A1G5GN00</accession>
<reference evidence="5 6" key="1">
    <citation type="submission" date="2016-10" db="EMBL/GenBank/DDBJ databases">
        <authorList>
            <person name="de Groot N.N."/>
        </authorList>
    </citation>
    <scope>NUCLEOTIDE SEQUENCE [LARGE SCALE GENOMIC DNA]</scope>
    <source>
        <strain evidence="5 6">AA1</strain>
    </source>
</reference>
<sequence length="132" mass="14732">MDTYAIVRPEHLNHHGYLFGGALLKWIDEYAWLVASRDFPGCTLVTIGMADIVFKQRVISGAILRFQIEPVKKGGSSVRYGVEVFSDEPGATDERHVFSTTITFVRLDEEGQKCALPAEVRYRSLAGGRLTI</sequence>
<dbReference type="EMBL" id="FMUX01000011">
    <property type="protein sequence ID" value="SCY52864.1"/>
    <property type="molecule type" value="Genomic_DNA"/>
</dbReference>
<keyword evidence="2 3" id="KW-0378">Hydrolase</keyword>
<evidence type="ECO:0000256" key="3">
    <source>
        <dbReference type="PROSITE-ProRule" id="PRU01106"/>
    </source>
</evidence>
<gene>
    <name evidence="5" type="ORF">SAMN05216233_11115</name>
</gene>
<dbReference type="Gene3D" id="3.10.129.10">
    <property type="entry name" value="Hotdog Thioesterase"/>
    <property type="match status" value="1"/>
</dbReference>
<dbReference type="InterPro" id="IPR040170">
    <property type="entry name" value="Cytosol_ACT"/>
</dbReference>
<dbReference type="PROSITE" id="PS51770">
    <property type="entry name" value="HOTDOG_ACOT"/>
    <property type="match status" value="1"/>
</dbReference>
<protein>
    <submittedName>
        <fullName evidence="5">Acyl-CoA hydrolase</fullName>
    </submittedName>
</protein>
<organism evidence="5 6">
    <name type="scientific">Desulfoluna spongiiphila</name>
    <dbReference type="NCBI Taxonomy" id="419481"/>
    <lineage>
        <taxon>Bacteria</taxon>
        <taxon>Pseudomonadati</taxon>
        <taxon>Thermodesulfobacteriota</taxon>
        <taxon>Desulfobacteria</taxon>
        <taxon>Desulfobacterales</taxon>
        <taxon>Desulfolunaceae</taxon>
        <taxon>Desulfoluna</taxon>
    </lineage>
</organism>
<evidence type="ECO:0000313" key="6">
    <source>
        <dbReference type="Proteomes" id="UP000198870"/>
    </source>
</evidence>
<evidence type="ECO:0000313" key="5">
    <source>
        <dbReference type="EMBL" id="SCY52864.1"/>
    </source>
</evidence>
<dbReference type="InterPro" id="IPR006683">
    <property type="entry name" value="Thioestr_dom"/>
</dbReference>
<dbReference type="GO" id="GO:0006637">
    <property type="term" value="P:acyl-CoA metabolic process"/>
    <property type="evidence" value="ECO:0007669"/>
    <property type="project" value="TreeGrafter"/>
</dbReference>
<dbReference type="SUPFAM" id="SSF54637">
    <property type="entry name" value="Thioesterase/thiol ester dehydrase-isomerase"/>
    <property type="match status" value="1"/>
</dbReference>
<dbReference type="Pfam" id="PF03061">
    <property type="entry name" value="4HBT"/>
    <property type="match status" value="1"/>
</dbReference>
<dbReference type="STRING" id="419481.SAMN05216233_11115"/>
<name>A0A1G5GN00_9BACT</name>
<feature type="domain" description="HotDog ACOT-type" evidence="4">
    <location>
        <begin position="1"/>
        <end position="110"/>
    </location>
</feature>
<dbReference type="AlphaFoldDB" id="A0A1G5GN00"/>
<dbReference type="InterPro" id="IPR029069">
    <property type="entry name" value="HotDog_dom_sf"/>
</dbReference>
<dbReference type="GO" id="GO:0005737">
    <property type="term" value="C:cytoplasm"/>
    <property type="evidence" value="ECO:0007669"/>
    <property type="project" value="TreeGrafter"/>
</dbReference>